<dbReference type="KEGG" id="sya:A6768_11455"/>
<dbReference type="InterPro" id="IPR019533">
    <property type="entry name" value="Peptidase_S26"/>
</dbReference>
<organism evidence="2 3">
    <name type="scientific">Sphingobium yanoikuyae</name>
    <name type="common">Sphingomonas yanoikuyae</name>
    <dbReference type="NCBI Taxonomy" id="13690"/>
    <lineage>
        <taxon>Bacteria</taxon>
        <taxon>Pseudomonadati</taxon>
        <taxon>Pseudomonadota</taxon>
        <taxon>Alphaproteobacteria</taxon>
        <taxon>Sphingomonadales</taxon>
        <taxon>Sphingomonadaceae</taxon>
        <taxon>Sphingobium</taxon>
    </lineage>
</organism>
<gene>
    <name evidence="2" type="ORF">A6768_11455</name>
</gene>
<dbReference type="EMBL" id="CP023741">
    <property type="protein sequence ID" value="ATI80547.1"/>
    <property type="molecule type" value="Genomic_DNA"/>
</dbReference>
<protein>
    <submittedName>
        <fullName evidence="2">Type VI secretion protein</fullName>
    </submittedName>
</protein>
<evidence type="ECO:0000259" key="1">
    <source>
        <dbReference type="Pfam" id="PF10502"/>
    </source>
</evidence>
<dbReference type="SUPFAM" id="SSF51306">
    <property type="entry name" value="LexA/Signal peptidase"/>
    <property type="match status" value="1"/>
</dbReference>
<evidence type="ECO:0000313" key="3">
    <source>
        <dbReference type="Proteomes" id="UP000219422"/>
    </source>
</evidence>
<name>A0A291MZM0_SPHYA</name>
<proteinExistence type="predicted"/>
<sequence length="178" mass="19063">MAMAANSAPRARWCPNRRLWGLAGLFMIGIAALSAISAWRGTHLLLINMSASLPNWAFLVHRGEAPARGGYAFFNPPRTALLVRHFGARPQPFAKIVYGMPGDLVTHAGANVSINGRLVARMKPATRLGEPLTPGATGRVPAGCYYLGTPHPDGFDSRYGEIGFVCARQIIGTGEPIL</sequence>
<dbReference type="Proteomes" id="UP000219422">
    <property type="component" value="Chromosome"/>
</dbReference>
<accession>A0A291MZM0</accession>
<reference evidence="2 3" key="1">
    <citation type="submission" date="2017-10" db="EMBL/GenBank/DDBJ databases">
        <title>Sphingobium yanoikuyae S72.</title>
        <authorList>
            <person name="Sanchez E."/>
            <person name="Bustos P."/>
            <person name="Mendoza P."/>
            <person name="Guo X."/>
            <person name="Mendoza A."/>
        </authorList>
    </citation>
    <scope>NUCLEOTIDE SEQUENCE [LARGE SCALE GENOMIC DNA]</scope>
    <source>
        <strain evidence="2 3">S72</strain>
    </source>
</reference>
<feature type="domain" description="Peptidase S26" evidence="1">
    <location>
        <begin position="20"/>
        <end position="174"/>
    </location>
</feature>
<dbReference type="RefSeq" id="WP_097383672.1">
    <property type="nucleotide sequence ID" value="NZ_CP023741.1"/>
</dbReference>
<dbReference type="InterPro" id="IPR036286">
    <property type="entry name" value="LexA/Signal_pep-like_sf"/>
</dbReference>
<dbReference type="Gene3D" id="2.10.109.10">
    <property type="entry name" value="Umud Fragment, subunit A"/>
    <property type="match status" value="1"/>
</dbReference>
<evidence type="ECO:0000313" key="2">
    <source>
        <dbReference type="EMBL" id="ATI80547.1"/>
    </source>
</evidence>
<dbReference type="GO" id="GO:0004252">
    <property type="term" value="F:serine-type endopeptidase activity"/>
    <property type="evidence" value="ECO:0007669"/>
    <property type="project" value="InterPro"/>
</dbReference>
<dbReference type="Pfam" id="PF10502">
    <property type="entry name" value="Peptidase_S26"/>
    <property type="match status" value="1"/>
</dbReference>
<dbReference type="GO" id="GO:0006465">
    <property type="term" value="P:signal peptide processing"/>
    <property type="evidence" value="ECO:0007669"/>
    <property type="project" value="InterPro"/>
</dbReference>
<dbReference type="GeneID" id="57777454"/>
<dbReference type="AlphaFoldDB" id="A0A291MZM0"/>